<dbReference type="OrthoDB" id="1003846at2"/>
<dbReference type="AlphaFoldDB" id="B0MYD7"/>
<dbReference type="PROSITE" id="PS51257">
    <property type="entry name" value="PROKAR_LIPOPROTEIN"/>
    <property type="match status" value="1"/>
</dbReference>
<dbReference type="Gene3D" id="2.60.40.3920">
    <property type="match status" value="1"/>
</dbReference>
<dbReference type="Gene3D" id="2.40.160.190">
    <property type="match status" value="1"/>
</dbReference>
<gene>
    <name evidence="1" type="ORF">ALIPUT_02043</name>
</gene>
<evidence type="ECO:0000313" key="1">
    <source>
        <dbReference type="EMBL" id="EDS02515.1"/>
    </source>
</evidence>
<reference evidence="1" key="2">
    <citation type="submission" date="2013-09" db="EMBL/GenBank/DDBJ databases">
        <title>Draft genome sequence of Alistipes putredinis (DSM 17216).</title>
        <authorList>
            <person name="Sudarsanam P."/>
            <person name="Ley R."/>
            <person name="Guruge J."/>
            <person name="Turnbaugh P.J."/>
            <person name="Mahowald M."/>
            <person name="Liep D."/>
            <person name="Gordon J."/>
        </authorList>
    </citation>
    <scope>NUCLEOTIDE SEQUENCE</scope>
    <source>
        <strain evidence="1">DSM 17216</strain>
    </source>
</reference>
<protein>
    <submittedName>
        <fullName evidence="1">Uncharacterized protein</fullName>
    </submittedName>
</protein>
<reference evidence="1" key="1">
    <citation type="submission" date="2007-10" db="EMBL/GenBank/DDBJ databases">
        <authorList>
            <person name="Fulton L."/>
            <person name="Clifton S."/>
            <person name="Fulton B."/>
            <person name="Xu J."/>
            <person name="Minx P."/>
            <person name="Pepin K.H."/>
            <person name="Johnson M."/>
            <person name="Thiruvilangam P."/>
            <person name="Bhonagiri V."/>
            <person name="Nash W.E."/>
            <person name="Mardis E.R."/>
            <person name="Wilson R.K."/>
        </authorList>
    </citation>
    <scope>NUCLEOTIDE SEQUENCE [LARGE SCALE GENOMIC DNA]</scope>
    <source>
        <strain evidence="1">DSM 17216</strain>
    </source>
</reference>
<dbReference type="HOGENOM" id="CLU_745227_0_0_10"/>
<accession>B0MYD7</accession>
<sequence length="371" mass="41209">MRKFLFFVMAAVLFCGCDKEEGGDNLPCPVTEVSVPASSEENPVSPGSSVTIQGQGFTANSEIWLRAITRAADVQAEVTDVTATTVTFTAPDVSGEQNILLKQDGGEWILGVLHFPEVPNTPGGDEEEPAILPTRISHVRVTWEEDMTFVLRYTYDAEGRIVTITETDQQYNFEGAPDESFEDEVTTIEYAPDRIVVTEPEGAQSIYALADGRTTAITSIPGGGVYLSDYTFSYDENGYIAESTWVENPGGEYSAESVYTVIDGSLVRVQEKESSQEWYGGNAIYENDPVQLNNLNIDLFGMSDFIDETDLDRIYLFGAGGNRFKTLPVKIDYGEDGVTTYRYEMDGEYISRIDKFQENELTSILEIFYEE</sequence>
<dbReference type="Proteomes" id="UP000005819">
    <property type="component" value="Unassembled WGS sequence"/>
</dbReference>
<proteinExistence type="predicted"/>
<organism evidence="1 2">
    <name type="scientific">Alistipes putredinis DSM 17216</name>
    <dbReference type="NCBI Taxonomy" id="445970"/>
    <lineage>
        <taxon>Bacteria</taxon>
        <taxon>Pseudomonadati</taxon>
        <taxon>Bacteroidota</taxon>
        <taxon>Bacteroidia</taxon>
        <taxon>Bacteroidales</taxon>
        <taxon>Rikenellaceae</taxon>
        <taxon>Alistipes</taxon>
    </lineage>
</organism>
<evidence type="ECO:0000313" key="2">
    <source>
        <dbReference type="Proteomes" id="UP000005819"/>
    </source>
</evidence>
<keyword evidence="2" id="KW-1185">Reference proteome</keyword>
<dbReference type="CDD" id="cd12871">
    <property type="entry name" value="Bacuni_01323_like"/>
    <property type="match status" value="1"/>
</dbReference>
<dbReference type="GeneID" id="73802557"/>
<dbReference type="EMBL" id="ABFK02000020">
    <property type="protein sequence ID" value="EDS02515.1"/>
    <property type="molecule type" value="Genomic_DNA"/>
</dbReference>
<comment type="caution">
    <text evidence="1">The sequence shown here is derived from an EMBL/GenBank/DDBJ whole genome shotgun (WGS) entry which is preliminary data.</text>
</comment>
<name>B0MYD7_9BACT</name>
<dbReference type="RefSeq" id="WP_004328087.1">
    <property type="nucleotide sequence ID" value="NZ_DS499577.1"/>
</dbReference>
<dbReference type="eggNOG" id="ENOG5030PS6">
    <property type="taxonomic scope" value="Bacteria"/>
</dbReference>